<evidence type="ECO:0000256" key="3">
    <source>
        <dbReference type="SAM" id="Phobius"/>
    </source>
</evidence>
<dbReference type="Gene3D" id="2.130.10.30">
    <property type="entry name" value="Regulator of chromosome condensation 1/beta-lactamase-inhibitor protein II"/>
    <property type="match status" value="2"/>
</dbReference>
<dbReference type="InterPro" id="IPR051553">
    <property type="entry name" value="Ran_GTPase-activating"/>
</dbReference>
<reference evidence="4 5" key="1">
    <citation type="submission" date="2016-02" db="EMBL/GenBank/DDBJ databases">
        <title>Genome analysis of coral dinoflagellate symbionts highlights evolutionary adaptations to a symbiotic lifestyle.</title>
        <authorList>
            <person name="Aranda M."/>
            <person name="Li Y."/>
            <person name="Liew Y.J."/>
            <person name="Baumgarten S."/>
            <person name="Simakov O."/>
            <person name="Wilson M."/>
            <person name="Piel J."/>
            <person name="Ashoor H."/>
            <person name="Bougouffa S."/>
            <person name="Bajic V.B."/>
            <person name="Ryu T."/>
            <person name="Ravasi T."/>
            <person name="Bayer T."/>
            <person name="Micklem G."/>
            <person name="Kim H."/>
            <person name="Bhak J."/>
            <person name="Lajeunesse T.C."/>
            <person name="Voolstra C.R."/>
        </authorList>
    </citation>
    <scope>NUCLEOTIDE SEQUENCE [LARGE SCALE GENOMIC DNA]</scope>
    <source>
        <strain evidence="4 5">CCMP2467</strain>
    </source>
</reference>
<keyword evidence="3" id="KW-0812">Transmembrane</keyword>
<evidence type="ECO:0000313" key="5">
    <source>
        <dbReference type="Proteomes" id="UP000186817"/>
    </source>
</evidence>
<evidence type="ECO:0000313" key="4">
    <source>
        <dbReference type="EMBL" id="OLP75846.1"/>
    </source>
</evidence>
<feature type="repeat" description="RCC1" evidence="1">
    <location>
        <begin position="237"/>
        <end position="275"/>
    </location>
</feature>
<dbReference type="PROSITE" id="PS50012">
    <property type="entry name" value="RCC1_3"/>
    <property type="match status" value="3"/>
</dbReference>
<dbReference type="Proteomes" id="UP000186817">
    <property type="component" value="Unassembled WGS sequence"/>
</dbReference>
<feature type="repeat" description="RCC1" evidence="1">
    <location>
        <begin position="354"/>
        <end position="392"/>
    </location>
</feature>
<dbReference type="Pfam" id="PF13540">
    <property type="entry name" value="RCC1_2"/>
    <property type="match status" value="6"/>
</dbReference>
<proteinExistence type="predicted"/>
<dbReference type="InterPro" id="IPR009091">
    <property type="entry name" value="RCC1/BLIP-II"/>
</dbReference>
<feature type="transmembrane region" description="Helical" evidence="3">
    <location>
        <begin position="92"/>
        <end position="114"/>
    </location>
</feature>
<comment type="caution">
    <text evidence="4">The sequence shown here is derived from an EMBL/GenBank/DDBJ whole genome shotgun (WGS) entry which is preliminary data.</text>
</comment>
<feature type="repeat" description="RCC1" evidence="1">
    <location>
        <begin position="315"/>
        <end position="353"/>
    </location>
</feature>
<dbReference type="AlphaFoldDB" id="A0A1Q9BYU2"/>
<keyword evidence="5" id="KW-1185">Reference proteome</keyword>
<keyword evidence="4" id="KW-0436">Ligase</keyword>
<gene>
    <name evidence="4" type="primary">Herc6</name>
    <name evidence="4" type="ORF">AK812_SmicGene44296</name>
</gene>
<dbReference type="InterPro" id="IPR000408">
    <property type="entry name" value="Reg_chr_condens"/>
</dbReference>
<accession>A0A1Q9BYU2</accession>
<dbReference type="SUPFAM" id="SSF50985">
    <property type="entry name" value="RCC1/BLIP-II"/>
    <property type="match status" value="1"/>
</dbReference>
<dbReference type="GO" id="GO:0005737">
    <property type="term" value="C:cytoplasm"/>
    <property type="evidence" value="ECO:0007669"/>
    <property type="project" value="TreeGrafter"/>
</dbReference>
<sequence length="523" mass="55760">MPKRMPNKTALLDASVDPVSLLLCPAGAKALNSISDTMARFGIWKKEIEDAEDRDRMSLTASDLRNFVAPRIDFYNGLAWSRDGTRGHKETFIIYALDDVIMKAGLALAIFSWMPRMALQAFLTVRPGSWCVQVLGQQCDLPADLGPILAVSAGFGHTCAVRADGELICFGWNHAGQCDVPADLGPVLAVSAGNVHACAVRSDGQLVCFGEHINGQWDVAVDFSAGFLHTCAVRTDGQLVCFGDNDQGQCDIPADLGQVVAVSAGGVHTCAVRTDGELICFGNEPFGASAVPEDLGQVCAVSAGGDHTCAVRTDGQLVCFGDNDEGQCDVPADLGRVVAVSAGGFHTCAVRADGELICFGNNSDGQCDVPADLGRVLAVSAGNFHTCAVRLDGQLVCKERTPSGSLVCRQIADELWQSQREAIKSRKKDLSQWEQHMSAKEKCYHYTFALPRHVHFGFVGSIHLPKDLYGITETHQHGADYLCEHAVKIARALVDAWSGTTSGLPSHSPRDGPGILQGLPIGS</sequence>
<keyword evidence="3" id="KW-1133">Transmembrane helix</keyword>
<protein>
    <submittedName>
        <fullName evidence="4">E3 ISG15--protein ligase Herc6</fullName>
    </submittedName>
</protein>
<name>A0A1Q9BYU2_SYMMI</name>
<dbReference type="GO" id="GO:0016874">
    <property type="term" value="F:ligase activity"/>
    <property type="evidence" value="ECO:0007669"/>
    <property type="project" value="UniProtKB-KW"/>
</dbReference>
<dbReference type="EMBL" id="LSRX01002243">
    <property type="protein sequence ID" value="OLP75846.1"/>
    <property type="molecule type" value="Genomic_DNA"/>
</dbReference>
<evidence type="ECO:0000256" key="2">
    <source>
        <dbReference type="SAM" id="MobiDB-lite"/>
    </source>
</evidence>
<dbReference type="PANTHER" id="PTHR45982:SF1">
    <property type="entry name" value="REGULATOR OF CHROMOSOME CONDENSATION"/>
    <property type="match status" value="1"/>
</dbReference>
<feature type="region of interest" description="Disordered" evidence="2">
    <location>
        <begin position="501"/>
        <end position="523"/>
    </location>
</feature>
<dbReference type="OrthoDB" id="61110at2759"/>
<dbReference type="PANTHER" id="PTHR45982">
    <property type="entry name" value="REGULATOR OF CHROMOSOME CONDENSATION"/>
    <property type="match status" value="1"/>
</dbReference>
<keyword evidence="3" id="KW-0472">Membrane</keyword>
<organism evidence="4 5">
    <name type="scientific">Symbiodinium microadriaticum</name>
    <name type="common">Dinoflagellate</name>
    <name type="synonym">Zooxanthella microadriatica</name>
    <dbReference type="NCBI Taxonomy" id="2951"/>
    <lineage>
        <taxon>Eukaryota</taxon>
        <taxon>Sar</taxon>
        <taxon>Alveolata</taxon>
        <taxon>Dinophyceae</taxon>
        <taxon>Suessiales</taxon>
        <taxon>Symbiodiniaceae</taxon>
        <taxon>Symbiodinium</taxon>
    </lineage>
</organism>
<dbReference type="GO" id="GO:0005085">
    <property type="term" value="F:guanyl-nucleotide exchange factor activity"/>
    <property type="evidence" value="ECO:0007669"/>
    <property type="project" value="TreeGrafter"/>
</dbReference>
<evidence type="ECO:0000256" key="1">
    <source>
        <dbReference type="PROSITE-ProRule" id="PRU00235"/>
    </source>
</evidence>